<organism evidence="2 3">
    <name type="scientific">Nocardia mexicana</name>
    <dbReference type="NCBI Taxonomy" id="279262"/>
    <lineage>
        <taxon>Bacteria</taxon>
        <taxon>Bacillati</taxon>
        <taxon>Actinomycetota</taxon>
        <taxon>Actinomycetes</taxon>
        <taxon>Mycobacteriales</taxon>
        <taxon>Nocardiaceae</taxon>
        <taxon>Nocardia</taxon>
    </lineage>
</organism>
<feature type="chain" id="PRO_5038731376" evidence="1">
    <location>
        <begin position="23"/>
        <end position="71"/>
    </location>
</feature>
<keyword evidence="1" id="KW-0732">Signal</keyword>
<protein>
    <submittedName>
        <fullName evidence="2">Uncharacterized protein</fullName>
    </submittedName>
</protein>
<feature type="signal peptide" evidence="1">
    <location>
        <begin position="1"/>
        <end position="22"/>
    </location>
</feature>
<evidence type="ECO:0000313" key="3">
    <source>
        <dbReference type="Proteomes" id="UP000255355"/>
    </source>
</evidence>
<proteinExistence type="predicted"/>
<sequence>MRKRIRVALLAGVFLAAPLAVAGPASAVSLEPAQPQPESVDLICTMQYPPSLACLLSSLSASISSGPNLPL</sequence>
<accession>A0A370H1H4</accession>
<evidence type="ECO:0000313" key="2">
    <source>
        <dbReference type="EMBL" id="RDI49813.1"/>
    </source>
</evidence>
<name>A0A370H1H4_9NOCA</name>
<dbReference type="STRING" id="1210089.GCA_001613165_02416"/>
<reference evidence="2 3" key="1">
    <citation type="submission" date="2018-07" db="EMBL/GenBank/DDBJ databases">
        <title>Genomic Encyclopedia of Type Strains, Phase IV (KMG-IV): sequencing the most valuable type-strain genomes for metagenomic binning, comparative biology and taxonomic classification.</title>
        <authorList>
            <person name="Goeker M."/>
        </authorList>
    </citation>
    <scope>NUCLEOTIDE SEQUENCE [LARGE SCALE GENOMIC DNA]</scope>
    <source>
        <strain evidence="2 3">DSM 44952</strain>
    </source>
</reference>
<gene>
    <name evidence="2" type="ORF">DFR68_106250</name>
</gene>
<comment type="caution">
    <text evidence="2">The sequence shown here is derived from an EMBL/GenBank/DDBJ whole genome shotgun (WGS) entry which is preliminary data.</text>
</comment>
<evidence type="ECO:0000256" key="1">
    <source>
        <dbReference type="SAM" id="SignalP"/>
    </source>
</evidence>
<dbReference type="AlphaFoldDB" id="A0A370H1H4"/>
<dbReference type="Proteomes" id="UP000255355">
    <property type="component" value="Unassembled WGS sequence"/>
</dbReference>
<dbReference type="EMBL" id="QQAZ01000006">
    <property type="protein sequence ID" value="RDI49813.1"/>
    <property type="molecule type" value="Genomic_DNA"/>
</dbReference>
<keyword evidence="3" id="KW-1185">Reference proteome</keyword>